<dbReference type="InParanoid" id="A0A1X7VJG4"/>
<organism evidence="1">
    <name type="scientific">Amphimedon queenslandica</name>
    <name type="common">Sponge</name>
    <dbReference type="NCBI Taxonomy" id="400682"/>
    <lineage>
        <taxon>Eukaryota</taxon>
        <taxon>Metazoa</taxon>
        <taxon>Porifera</taxon>
        <taxon>Demospongiae</taxon>
        <taxon>Heteroscleromorpha</taxon>
        <taxon>Haplosclerida</taxon>
        <taxon>Niphatidae</taxon>
        <taxon>Amphimedon</taxon>
    </lineage>
</organism>
<dbReference type="AlphaFoldDB" id="A0A1X7VJG4"/>
<name>A0A1X7VJG4_AMPQE</name>
<proteinExistence type="predicted"/>
<dbReference type="EnsemblMetazoa" id="Aqu2.1.40177_001">
    <property type="protein sequence ID" value="Aqu2.1.40177_001"/>
    <property type="gene ID" value="Aqu2.1.40177"/>
</dbReference>
<sequence length="746" mass="84339">MYGFDNMSTKNDAVNKAIVDIQSIREAIDHIAAVEDKVLLSNFSIEQESTSNMEDDMFIVPSNTEEDTFVQELVPSRTEEDTFVVPSNTEEDTFVQELVPSSTEEVTFVVPSNTEEDTYLQELVPSSTEEDTFVVLNTEEDTFVVPSNTEEDTFVVPSNTEEDTFVQELVPSSTEEDTFVVLNTEEDTFVQELVPSSTEDDTFVVLNTEEDTFVVPSNTEEDTFVVPSNTEEVSFVQELVPSSTEDNTFVVLNTEEDTFVQELVPSSTEDDTFVVPCNTEEDTFVVPSNTEEVSFVVRSNTEEDTFVVPSNTEDDTFVQELVPSVVLDKQISKQRMQIKRRAQREKLKMVAKQNFLRRNQSKIISKIEKMYPNIGNVIEDFVQQGNVGADAWRRTGVLTFDGNIKIPQKITYERIRKHLCEFYDRHFSHGSVVQLCIPRNKRHQSAKRYRGIAKVTSRRARKGFNIRYNLDSHWSGAFYKGLDGFQFKDGRNALVLNRNDAAGFQLDTLTTSKQYSAPKVSCQDVLTTHTDYVNKYPSVLQTTSYNFSKTETTPEICVGVVKAPGLHQKCLSQHYEDQRMLSNTDDLKSAFLNPFGKNKLIDCIRVDGAVDEGPSHLEVQFWWTLWHLKNEKMATLITTRCSGSSYLNRVELQNGCLSRCHSNTFIPSTISGSCVDSETGNINKEKLKENLSLAINAYISRVNNSPCGNTTISFIKDPVLSHHKMMQGKLITFLKGSGKKRAITSN</sequence>
<dbReference type="OrthoDB" id="5972848at2759"/>
<protein>
    <submittedName>
        <fullName evidence="1">Uncharacterized protein</fullName>
    </submittedName>
</protein>
<evidence type="ECO:0000313" key="1">
    <source>
        <dbReference type="EnsemblMetazoa" id="Aqu2.1.40177_001"/>
    </source>
</evidence>
<dbReference type="eggNOG" id="ENOG502SPBZ">
    <property type="taxonomic scope" value="Eukaryota"/>
</dbReference>
<accession>A0A1X7VJG4</accession>
<reference evidence="1" key="1">
    <citation type="submission" date="2017-05" db="UniProtKB">
        <authorList>
            <consortium name="EnsemblMetazoa"/>
        </authorList>
    </citation>
    <scope>IDENTIFICATION</scope>
</reference>